<dbReference type="Proteomes" id="UP001288944">
    <property type="component" value="Unassembled WGS sequence"/>
</dbReference>
<keyword evidence="1 3" id="KW-0547">Nucleotide-binding</keyword>
<evidence type="ECO:0000256" key="3">
    <source>
        <dbReference type="PROSITE-ProRule" id="PRU00492"/>
    </source>
</evidence>
<evidence type="ECO:0000259" key="4">
    <source>
        <dbReference type="PROSITE" id="PS51161"/>
    </source>
</evidence>
<comment type="caution">
    <text evidence="5">The sequence shown here is derived from an EMBL/GenBank/DDBJ whole genome shotgun (WGS) entry which is preliminary data.</text>
</comment>
<dbReference type="InterPro" id="IPR012833">
    <property type="entry name" value="NrdD"/>
</dbReference>
<sequence length="305" mass="34600">LRDIELLDIVKKVISYIELSGKEKVTVEEIQNLVEKALIDSKYENIKVAYSNYRKERTKVRAIKSDLMRAIEKIGIETDRDNANVGNNFSSKLLRIASESNKWHNLAVMPKHLAKAHENGDLYYHDLDSYNLTTNCLHIPTREILEKGFNTGYGTINPPKRIETAAELSCILLQSTQNDMFGGQSHPDFDNALGIFVEPTRRELMLELEELGLDKEKIETLTEARLKKRVHQAMQGVVYNLNTMHSRAGSQVPFSSINLGIPNSEDAALICEVFLLEYEKGLGKGEQPIFPNIIFRVKEGVNRDP</sequence>
<dbReference type="Gene3D" id="3.20.70.20">
    <property type="match status" value="1"/>
</dbReference>
<dbReference type="PANTHER" id="PTHR21075">
    <property type="entry name" value="ANAEROBIC RIBONUCLEOSIDE-TRIPHOSPHATE REDUCTASE"/>
    <property type="match status" value="1"/>
</dbReference>
<keyword evidence="2 3" id="KW-0067">ATP-binding</keyword>
<dbReference type="GO" id="GO:0009265">
    <property type="term" value="P:2'-deoxyribonucleotide biosynthetic process"/>
    <property type="evidence" value="ECO:0007669"/>
    <property type="project" value="TreeGrafter"/>
</dbReference>
<evidence type="ECO:0000313" key="6">
    <source>
        <dbReference type="Proteomes" id="UP001288944"/>
    </source>
</evidence>
<evidence type="ECO:0000256" key="1">
    <source>
        <dbReference type="ARBA" id="ARBA00022741"/>
    </source>
</evidence>
<dbReference type="Pfam" id="PF03477">
    <property type="entry name" value="ATP-cone"/>
    <property type="match status" value="1"/>
</dbReference>
<dbReference type="AlphaFoldDB" id="A0AAW9K9N0"/>
<dbReference type="SUPFAM" id="SSF51998">
    <property type="entry name" value="PFL-like glycyl radical enzymes"/>
    <property type="match status" value="1"/>
</dbReference>
<evidence type="ECO:0000313" key="5">
    <source>
        <dbReference type="EMBL" id="MDZ7542381.1"/>
    </source>
</evidence>
<organism evidence="5 6">
    <name type="scientific">Clostridium perfringens</name>
    <dbReference type="NCBI Taxonomy" id="1502"/>
    <lineage>
        <taxon>Bacteria</taxon>
        <taxon>Bacillati</taxon>
        <taxon>Bacillota</taxon>
        <taxon>Clostridia</taxon>
        <taxon>Eubacteriales</taxon>
        <taxon>Clostridiaceae</taxon>
        <taxon>Clostridium</taxon>
    </lineage>
</organism>
<reference evidence="5" key="1">
    <citation type="submission" date="2019-11" db="EMBL/GenBank/DDBJ databases">
        <title>Characterization of Clostridium perfringens isolates from swine manure treated agricultural soils.</title>
        <authorList>
            <person name="Wushke S.T."/>
        </authorList>
    </citation>
    <scope>NUCLEOTIDE SEQUENCE</scope>
    <source>
        <strain evidence="5">X62</strain>
    </source>
</reference>
<dbReference type="PROSITE" id="PS51161">
    <property type="entry name" value="ATP_CONE"/>
    <property type="match status" value="1"/>
</dbReference>
<feature type="non-terminal residue" evidence="5">
    <location>
        <position position="305"/>
    </location>
</feature>
<dbReference type="GO" id="GO:0008998">
    <property type="term" value="F:ribonucleoside-triphosphate reductase (thioredoxin) activity"/>
    <property type="evidence" value="ECO:0007669"/>
    <property type="project" value="InterPro"/>
</dbReference>
<proteinExistence type="predicted"/>
<dbReference type="Pfam" id="PF13597">
    <property type="entry name" value="NRDD"/>
    <property type="match status" value="1"/>
</dbReference>
<evidence type="ECO:0000256" key="2">
    <source>
        <dbReference type="ARBA" id="ARBA00022840"/>
    </source>
</evidence>
<feature type="non-terminal residue" evidence="5">
    <location>
        <position position="1"/>
    </location>
</feature>
<protein>
    <submittedName>
        <fullName evidence="5">Anaerobic ribonucleoside-triphosphate reductase</fullName>
    </submittedName>
</protein>
<dbReference type="GO" id="GO:0006260">
    <property type="term" value="P:DNA replication"/>
    <property type="evidence" value="ECO:0007669"/>
    <property type="project" value="InterPro"/>
</dbReference>
<name>A0AAW9K9N0_CLOPF</name>
<dbReference type="PANTHER" id="PTHR21075:SF0">
    <property type="entry name" value="ANAEROBIC RIBONUCLEOSIDE-TRIPHOSPHATE REDUCTASE"/>
    <property type="match status" value="1"/>
</dbReference>
<dbReference type="GO" id="GO:0004748">
    <property type="term" value="F:ribonucleoside-diphosphate reductase activity, thioredoxin disulfide as acceptor"/>
    <property type="evidence" value="ECO:0007669"/>
    <property type="project" value="TreeGrafter"/>
</dbReference>
<dbReference type="GO" id="GO:0031250">
    <property type="term" value="C:anaerobic ribonucleoside-triphosphate reductase complex"/>
    <property type="evidence" value="ECO:0007669"/>
    <property type="project" value="TreeGrafter"/>
</dbReference>
<dbReference type="GO" id="GO:0005524">
    <property type="term" value="F:ATP binding"/>
    <property type="evidence" value="ECO:0007669"/>
    <property type="project" value="UniProtKB-UniRule"/>
</dbReference>
<feature type="domain" description="ATP-cone" evidence="4">
    <location>
        <begin position="1"/>
        <end position="61"/>
    </location>
</feature>
<dbReference type="InterPro" id="IPR005144">
    <property type="entry name" value="ATP-cone_dom"/>
</dbReference>
<accession>A0AAW9K9N0</accession>
<gene>
    <name evidence="5" type="ORF">GNF83_14395</name>
</gene>
<dbReference type="EMBL" id="WNUR01000112">
    <property type="protein sequence ID" value="MDZ7542381.1"/>
    <property type="molecule type" value="Genomic_DNA"/>
</dbReference>